<feature type="compositionally biased region" description="Polar residues" evidence="1">
    <location>
        <begin position="143"/>
        <end position="158"/>
    </location>
</feature>
<gene>
    <name evidence="2" type="ORF">FWILDA_LOCUS12709</name>
</gene>
<accession>A0A9W4WUF3</accession>
<feature type="non-terminal residue" evidence="2">
    <location>
        <position position="647"/>
    </location>
</feature>
<dbReference type="AlphaFoldDB" id="A0A9W4WUF3"/>
<protein>
    <submittedName>
        <fullName evidence="2">11815_t:CDS:1</fullName>
    </submittedName>
</protein>
<organism evidence="2 3">
    <name type="scientific">Funneliformis geosporum</name>
    <dbReference type="NCBI Taxonomy" id="1117311"/>
    <lineage>
        <taxon>Eukaryota</taxon>
        <taxon>Fungi</taxon>
        <taxon>Fungi incertae sedis</taxon>
        <taxon>Mucoromycota</taxon>
        <taxon>Glomeromycotina</taxon>
        <taxon>Glomeromycetes</taxon>
        <taxon>Glomerales</taxon>
        <taxon>Glomeraceae</taxon>
        <taxon>Funneliformis</taxon>
    </lineage>
</organism>
<evidence type="ECO:0000313" key="2">
    <source>
        <dbReference type="EMBL" id="CAI2186703.1"/>
    </source>
</evidence>
<sequence>MELAEDCVVNLVMVHSYFTSVKAGLWSLKHYIDWICKDERDLSLWETCLTAFYSSLDWIVKQRSIPQHIRVIANRIAEDKELPETKLLTEDLRMMYERIYNGKYSKSIYETMAHVQKKIVHVQKEEEIFASVAEMHSKKQKNDGNLNKGSDPSLLSTSIDVSNNHEQNQRQADYYESASDSFEEDDCDDYKAEDDNCNKDNVNCKKKDHDGIDDDFVMPIQPKRKKNELENSTVLDAVHDISENSSNYIDTELHKAGQPLKSPGFKKSRKSKRRKVSTKKSEIPLSSKTSSSDVYTNENSEFISASSTENIDEQVEIDDITKIEEQLKKQPYTEWIVRNINITQKFRQYQWSVIDKAKKGLLKWDNTYEILALASIIVISSPCPYPYEYFTLEEWDYITKTNPYSIEKNTIPSTISASLYEAAEECVFGRSIYMNAEESFLSKCAGRIFNDLNNVPVEAPRKISEDLHCCNYLHPFIKPLFMIPKVYEVRLNRSAAGSRKRPDFSCVVDNVPILNSEIKPLGFTPLQKKKDFAKVNLRAKKSINQQLSLKGGPDKSVIFTNMGDVIESFLMELNYDGIYCSWSFCKSKLIIDKASMPLIVSTFCHFVELEKRTNKLAEDFKSRKVPFTPPNQIKFGFVRDDPNSPQI</sequence>
<reference evidence="2" key="1">
    <citation type="submission" date="2022-08" db="EMBL/GenBank/DDBJ databases">
        <authorList>
            <person name="Kallberg Y."/>
            <person name="Tangrot J."/>
            <person name="Rosling A."/>
        </authorList>
    </citation>
    <scope>NUCLEOTIDE SEQUENCE</scope>
    <source>
        <strain evidence="2">Wild A</strain>
    </source>
</reference>
<feature type="region of interest" description="Disordered" evidence="1">
    <location>
        <begin position="136"/>
        <end position="158"/>
    </location>
</feature>
<dbReference type="Proteomes" id="UP001153678">
    <property type="component" value="Unassembled WGS sequence"/>
</dbReference>
<dbReference type="EMBL" id="CAMKVN010004279">
    <property type="protein sequence ID" value="CAI2186703.1"/>
    <property type="molecule type" value="Genomic_DNA"/>
</dbReference>
<evidence type="ECO:0000313" key="3">
    <source>
        <dbReference type="Proteomes" id="UP001153678"/>
    </source>
</evidence>
<evidence type="ECO:0000256" key="1">
    <source>
        <dbReference type="SAM" id="MobiDB-lite"/>
    </source>
</evidence>
<feature type="region of interest" description="Disordered" evidence="1">
    <location>
        <begin position="253"/>
        <end position="293"/>
    </location>
</feature>
<name>A0A9W4WUF3_9GLOM</name>
<dbReference type="OrthoDB" id="2393290at2759"/>
<keyword evidence="3" id="KW-1185">Reference proteome</keyword>
<proteinExistence type="predicted"/>
<feature type="compositionally biased region" description="Basic residues" evidence="1">
    <location>
        <begin position="264"/>
        <end position="278"/>
    </location>
</feature>
<feature type="compositionally biased region" description="Polar residues" evidence="1">
    <location>
        <begin position="284"/>
        <end position="293"/>
    </location>
</feature>
<comment type="caution">
    <text evidence="2">The sequence shown here is derived from an EMBL/GenBank/DDBJ whole genome shotgun (WGS) entry which is preliminary data.</text>
</comment>